<dbReference type="InterPro" id="IPR000742">
    <property type="entry name" value="EGF"/>
</dbReference>
<feature type="repeat" description="TSP type-3" evidence="5">
    <location>
        <begin position="401"/>
        <end position="436"/>
    </location>
</feature>
<feature type="region of interest" description="Disordered" evidence="6">
    <location>
        <begin position="553"/>
        <end position="578"/>
    </location>
</feature>
<sequence length="628" mass="69469">MDFGPQLGVLLLCISAAFLRANEIDFLKDVPQDPSKGLQKNNGEMVYCYQRKNGRTNGQLRTTSHVKDHFVGEMIHGSFSTTAQIKLKELRGTAQFVLFSVQRTTDRKKLFIWWLNAVRKQVGITYTGSQGRTSLLYFSKVPFGVTTWFQLTLKFRGFNRNRPMVSLYVNDMKVEEKTLSRNFRNAIVGTNRNNIVISLADMWGLTTTSSMPKICMRRLRVFTDTDVEDVVNQCPQPASMTEQELQHLEQRIAVRVTATCDQAISKMMQQMQLMLNTCGVCKRHPNLFTRPPPNLFTRPPPNGTGPIIGNPVETKPKEALKSLVANPCPPGLNACHPRGTCTPNIMSPGNFCKCNHGFAGNGYSCGKDSDMDGFPDEDLPNCKEKYCRKDNCIDKPNSGQENVDGDELGNACDEDQDNDGILNKKDNCALHYNPSQQDTDGDRIGDACDNCLRTRNRDQKDTNNNGTGDACSRDIDGDDIIENDNCPYKQNSNQLDSDGDGVGDACDNCPLNSNVGQEDVDQDLVGDECDSNVDRDTDGVNDNYDNCVSVINPGQLDTDGDGIGDECDPDDDNDGVADETDNCRLTANADQEVDPLSPKYGLACKDDYDGDSIANNLDSCPENKDYSA</sequence>
<evidence type="ECO:0000256" key="1">
    <source>
        <dbReference type="ARBA" id="ARBA00022729"/>
    </source>
</evidence>
<dbReference type="GO" id="GO:0005509">
    <property type="term" value="F:calcium ion binding"/>
    <property type="evidence" value="ECO:0007669"/>
    <property type="project" value="UniProtKB-UniRule"/>
</dbReference>
<feature type="non-terminal residue" evidence="8">
    <location>
        <position position="1"/>
    </location>
</feature>
<keyword evidence="1 7" id="KW-0732">Signal</keyword>
<feature type="repeat" description="TSP type-3" evidence="5">
    <location>
        <begin position="556"/>
        <end position="591"/>
    </location>
</feature>
<evidence type="ECO:0000256" key="4">
    <source>
        <dbReference type="PROSITE-ProRule" id="PRU00076"/>
    </source>
</evidence>
<feature type="chain" id="PRO_5044005973" evidence="7">
    <location>
        <begin position="22"/>
        <end position="628"/>
    </location>
</feature>
<dbReference type="Gene3D" id="2.60.120.200">
    <property type="match status" value="1"/>
</dbReference>
<feature type="compositionally biased region" description="Acidic residues" evidence="6">
    <location>
        <begin position="558"/>
        <end position="578"/>
    </location>
</feature>
<protein>
    <submittedName>
        <fullName evidence="8">Cartilage oligomeric matrix</fullName>
    </submittedName>
</protein>
<feature type="disulfide bond" evidence="4">
    <location>
        <begin position="335"/>
        <end position="352"/>
    </location>
</feature>
<keyword evidence="4" id="KW-0245">EGF-like domain</keyword>
<evidence type="ECO:0000256" key="2">
    <source>
        <dbReference type="ARBA" id="ARBA00022837"/>
    </source>
</evidence>
<dbReference type="PROSITE" id="PS50026">
    <property type="entry name" value="EGF_3"/>
    <property type="match status" value="1"/>
</dbReference>
<dbReference type="Gene3D" id="4.10.1080.10">
    <property type="entry name" value="TSP type-3 repeat"/>
    <property type="match status" value="2"/>
</dbReference>
<comment type="caution">
    <text evidence="4">Lacks conserved residue(s) required for the propagation of feature annotation.</text>
</comment>
<evidence type="ECO:0000256" key="7">
    <source>
        <dbReference type="SAM" id="SignalP"/>
    </source>
</evidence>
<dbReference type="InterPro" id="IPR017897">
    <property type="entry name" value="Thrombospondin_3_rpt"/>
</dbReference>
<dbReference type="PROSITE" id="PS51234">
    <property type="entry name" value="TSP3"/>
    <property type="match status" value="2"/>
</dbReference>
<name>A0A6S7IVS0_PARCT</name>
<keyword evidence="2 5" id="KW-0106">Calcium</keyword>
<proteinExistence type="predicted"/>
<dbReference type="GO" id="GO:0007155">
    <property type="term" value="P:cell adhesion"/>
    <property type="evidence" value="ECO:0007669"/>
    <property type="project" value="InterPro"/>
</dbReference>
<reference evidence="8" key="1">
    <citation type="submission" date="2020-04" db="EMBL/GenBank/DDBJ databases">
        <authorList>
            <person name="Alioto T."/>
            <person name="Alioto T."/>
            <person name="Gomez Garrido J."/>
        </authorList>
    </citation>
    <scope>NUCLEOTIDE SEQUENCE</scope>
    <source>
        <strain evidence="8">A484AB</strain>
    </source>
</reference>
<dbReference type="PANTHER" id="PTHR10199">
    <property type="entry name" value="THROMBOSPONDIN"/>
    <property type="match status" value="1"/>
</dbReference>
<feature type="region of interest" description="Disordered" evidence="6">
    <location>
        <begin position="517"/>
        <end position="541"/>
    </location>
</feature>
<dbReference type="Proteomes" id="UP001152795">
    <property type="component" value="Unassembled WGS sequence"/>
</dbReference>
<evidence type="ECO:0000256" key="3">
    <source>
        <dbReference type="ARBA" id="ARBA00023157"/>
    </source>
</evidence>
<dbReference type="Gene3D" id="2.10.25.10">
    <property type="entry name" value="Laminin"/>
    <property type="match status" value="1"/>
</dbReference>
<accession>A0A6S7IVS0</accession>
<evidence type="ECO:0000256" key="5">
    <source>
        <dbReference type="PROSITE-ProRule" id="PRU00634"/>
    </source>
</evidence>
<dbReference type="InterPro" id="IPR028974">
    <property type="entry name" value="TSP_type-3_rpt"/>
</dbReference>
<evidence type="ECO:0000256" key="6">
    <source>
        <dbReference type="SAM" id="MobiDB-lite"/>
    </source>
</evidence>
<organism evidence="8 9">
    <name type="scientific">Paramuricea clavata</name>
    <name type="common">Red gorgonian</name>
    <name type="synonym">Violescent sea-whip</name>
    <dbReference type="NCBI Taxonomy" id="317549"/>
    <lineage>
        <taxon>Eukaryota</taxon>
        <taxon>Metazoa</taxon>
        <taxon>Cnidaria</taxon>
        <taxon>Anthozoa</taxon>
        <taxon>Octocorallia</taxon>
        <taxon>Malacalcyonacea</taxon>
        <taxon>Plexauridae</taxon>
        <taxon>Paramuricea</taxon>
    </lineage>
</organism>
<feature type="signal peptide" evidence="7">
    <location>
        <begin position="1"/>
        <end position="21"/>
    </location>
</feature>
<dbReference type="InterPro" id="IPR003367">
    <property type="entry name" value="Thrombospondin_3-like_rpt"/>
</dbReference>
<dbReference type="FunFam" id="4.10.1080.10:FF:000001">
    <property type="entry name" value="Thrombospondin 3"/>
    <property type="match status" value="1"/>
</dbReference>
<gene>
    <name evidence="8" type="ORF">PACLA_8A083661</name>
</gene>
<dbReference type="Pfam" id="PF02412">
    <property type="entry name" value="TSP_3"/>
    <property type="match status" value="6"/>
</dbReference>
<dbReference type="SUPFAM" id="SSF49899">
    <property type="entry name" value="Concanavalin A-like lectins/glucanases"/>
    <property type="match status" value="1"/>
</dbReference>
<evidence type="ECO:0000313" key="9">
    <source>
        <dbReference type="Proteomes" id="UP001152795"/>
    </source>
</evidence>
<keyword evidence="9" id="KW-1185">Reference proteome</keyword>
<feature type="compositionally biased region" description="Acidic residues" evidence="6">
    <location>
        <begin position="518"/>
        <end position="531"/>
    </location>
</feature>
<dbReference type="EMBL" id="CACRXK020012520">
    <property type="protein sequence ID" value="CAB4023475.1"/>
    <property type="molecule type" value="Genomic_DNA"/>
</dbReference>
<comment type="caution">
    <text evidence="8">The sequence shown here is derived from an EMBL/GenBank/DDBJ whole genome shotgun (WGS) entry which is preliminary data.</text>
</comment>
<dbReference type="OrthoDB" id="14563at2759"/>
<dbReference type="AlphaFoldDB" id="A0A6S7IVS0"/>
<dbReference type="InterPro" id="IPR013320">
    <property type="entry name" value="ConA-like_dom_sf"/>
</dbReference>
<dbReference type="SUPFAM" id="SSF103647">
    <property type="entry name" value="TSP type-3 repeat"/>
    <property type="match status" value="3"/>
</dbReference>
<dbReference type="PROSITE" id="PS01186">
    <property type="entry name" value="EGF_2"/>
    <property type="match status" value="1"/>
</dbReference>
<keyword evidence="3 4" id="KW-1015">Disulfide bond</keyword>
<evidence type="ECO:0000313" key="8">
    <source>
        <dbReference type="EMBL" id="CAB4023475.1"/>
    </source>
</evidence>